<dbReference type="PANTHER" id="PTHR13619">
    <property type="entry name" value="PHOSPHATIDATE CYTIDYLYLTRANSFERASE, MITOCHONDRIAL"/>
    <property type="match status" value="1"/>
</dbReference>
<proteinExistence type="inferred from homology"/>
<dbReference type="AlphaFoldDB" id="F4Q0F6"/>
<evidence type="ECO:0000256" key="2">
    <source>
        <dbReference type="ARBA" id="ARBA00004443"/>
    </source>
</evidence>
<dbReference type="GO" id="GO:0016024">
    <property type="term" value="P:CDP-diacylglycerol biosynthetic process"/>
    <property type="evidence" value="ECO:0007669"/>
    <property type="project" value="UniProtKB-UniPathway"/>
</dbReference>
<name>F4Q0F6_CACFS</name>
<keyword evidence="9" id="KW-0808">Transferase</keyword>
<dbReference type="GeneID" id="14870640"/>
<evidence type="ECO:0000256" key="1">
    <source>
        <dbReference type="ARBA" id="ARBA00001946"/>
    </source>
</evidence>
<evidence type="ECO:0000256" key="12">
    <source>
        <dbReference type="ARBA" id="ARBA00022842"/>
    </source>
</evidence>
<evidence type="ECO:0000256" key="13">
    <source>
        <dbReference type="ARBA" id="ARBA00023098"/>
    </source>
</evidence>
<keyword evidence="13" id="KW-0443">Lipid metabolism</keyword>
<reference evidence="20" key="1">
    <citation type="journal article" date="2011" name="Genome Res.">
        <title>Phylogeny-wide analysis of social amoeba genomes highlights ancient origins for complex intercellular communication.</title>
        <authorList>
            <person name="Heidel A.J."/>
            <person name="Lawal H.M."/>
            <person name="Felder M."/>
            <person name="Schilde C."/>
            <person name="Helps N.R."/>
            <person name="Tunggal B."/>
            <person name="Rivero F."/>
            <person name="John U."/>
            <person name="Schleicher M."/>
            <person name="Eichinger L."/>
            <person name="Platzer M."/>
            <person name="Noegel A.A."/>
            <person name="Schaap P."/>
            <person name="Gloeckner G."/>
        </authorList>
    </citation>
    <scope>NUCLEOTIDE SEQUENCE [LARGE SCALE GENOMIC DNA]</scope>
    <source>
        <strain evidence="20">SH3</strain>
    </source>
</reference>
<dbReference type="Proteomes" id="UP000007797">
    <property type="component" value="Unassembled WGS sequence"/>
</dbReference>
<dbReference type="KEGG" id="dfa:DFA_03801"/>
<evidence type="ECO:0000313" key="19">
    <source>
        <dbReference type="EMBL" id="EGG18307.1"/>
    </source>
</evidence>
<evidence type="ECO:0000256" key="3">
    <source>
        <dbReference type="ARBA" id="ARBA00005119"/>
    </source>
</evidence>
<evidence type="ECO:0000256" key="7">
    <source>
        <dbReference type="ARBA" id="ARBA00018337"/>
    </source>
</evidence>
<dbReference type="OrthoDB" id="341477at2759"/>
<dbReference type="STRING" id="1054147.F4Q0F6"/>
<evidence type="ECO:0000256" key="8">
    <source>
        <dbReference type="ARBA" id="ARBA00022516"/>
    </source>
</evidence>
<evidence type="ECO:0000256" key="14">
    <source>
        <dbReference type="ARBA" id="ARBA00023128"/>
    </source>
</evidence>
<keyword evidence="8" id="KW-0444">Lipid biosynthesis</keyword>
<dbReference type="GO" id="GO:0004605">
    <property type="term" value="F:phosphatidate cytidylyltransferase activity"/>
    <property type="evidence" value="ECO:0007669"/>
    <property type="project" value="UniProtKB-EC"/>
</dbReference>
<evidence type="ECO:0000256" key="16">
    <source>
        <dbReference type="ARBA" id="ARBA00023209"/>
    </source>
</evidence>
<evidence type="ECO:0000256" key="10">
    <source>
        <dbReference type="ARBA" id="ARBA00022695"/>
    </source>
</evidence>
<dbReference type="PANTHER" id="PTHR13619:SF0">
    <property type="entry name" value="PHOSPHATIDATE CYTIDYLYLTRANSFERASE, MITOCHONDRIAL"/>
    <property type="match status" value="1"/>
</dbReference>
<dbReference type="UniPathway" id="UPA00557">
    <property type="reaction ID" value="UER00614"/>
</dbReference>
<sequence>MSATSTLTTIRSISIAQRSSVVSLVKASTTTTTTTTTSTRQPWCSKLQSIRSYSTDTSTQQTLTSTNTNRNEDINNKIKMIMEQFPKIKYGFAYGSGVIAQKGYDVQDKQIQQQQRQQQPTTEELSPMIDMVFAVDNANDWHKENLERNWSHYSFLAYGGPKLISFVQRTSAKVYYNTLLSFNGVRYKYGVIEYKDLKSDLINWDSLYVSGRMMKPILNLPGLEEEEAIKEIEHFNRNANLCYAISCSLMMLPEQFTEYDFYHTICSISYMGDIRMKGGENPNKVHNLVVDNLVQFREIYQPIVKEHFSSIIQITFNNQTNQFDFKASHSQHDLFELTNHLPPIIRSYVLKTMRKSIRLLDPTTQQSTDSQQRVIQPNNIKEIISKIVGKSSFNQSFKGVFTAGFTKSLEYLKLKLISKKK</sequence>
<gene>
    <name evidence="19" type="ORF">DFA_03801</name>
</gene>
<comment type="similarity">
    <text evidence="5">Belongs to the TAM41 family.</text>
</comment>
<keyword evidence="17" id="KW-1208">Phospholipid metabolism</keyword>
<protein>
    <recommendedName>
        <fullName evidence="7">Phosphatidate cytidylyltransferase, mitochondrial</fullName>
        <ecNumber evidence="6">2.7.7.41</ecNumber>
    </recommendedName>
    <alternativeName>
        <fullName evidence="18">CDP-diacylglycerol synthase</fullName>
    </alternativeName>
</protein>
<keyword evidence="11" id="KW-0999">Mitochondrion inner membrane</keyword>
<evidence type="ECO:0000313" key="20">
    <source>
        <dbReference type="Proteomes" id="UP000007797"/>
    </source>
</evidence>
<dbReference type="PIRSF" id="PIRSF028840">
    <property type="entry name" value="Mmp37"/>
    <property type="match status" value="1"/>
</dbReference>
<dbReference type="RefSeq" id="XP_004357130.1">
    <property type="nucleotide sequence ID" value="XM_004357075.1"/>
</dbReference>
<evidence type="ECO:0000256" key="4">
    <source>
        <dbReference type="ARBA" id="ARBA00005189"/>
    </source>
</evidence>
<organism evidence="19 20">
    <name type="scientific">Cavenderia fasciculata</name>
    <name type="common">Slime mold</name>
    <name type="synonym">Dictyostelium fasciculatum</name>
    <dbReference type="NCBI Taxonomy" id="261658"/>
    <lineage>
        <taxon>Eukaryota</taxon>
        <taxon>Amoebozoa</taxon>
        <taxon>Evosea</taxon>
        <taxon>Eumycetozoa</taxon>
        <taxon>Dictyostelia</taxon>
        <taxon>Acytosteliales</taxon>
        <taxon>Cavenderiaceae</taxon>
        <taxon>Cavenderia</taxon>
    </lineage>
</organism>
<keyword evidence="15" id="KW-0472">Membrane</keyword>
<keyword evidence="20" id="KW-1185">Reference proteome</keyword>
<accession>F4Q0F6</accession>
<comment type="cofactor">
    <cofactor evidence="1">
        <name>Mg(2+)</name>
        <dbReference type="ChEBI" id="CHEBI:18420"/>
    </cofactor>
</comment>
<evidence type="ECO:0000256" key="11">
    <source>
        <dbReference type="ARBA" id="ARBA00022792"/>
    </source>
</evidence>
<keyword evidence="16" id="KW-0594">Phospholipid biosynthesis</keyword>
<evidence type="ECO:0000256" key="9">
    <source>
        <dbReference type="ARBA" id="ARBA00022679"/>
    </source>
</evidence>
<keyword evidence="10" id="KW-0548">Nucleotidyltransferase</keyword>
<dbReference type="EMBL" id="GL883018">
    <property type="protein sequence ID" value="EGG18307.1"/>
    <property type="molecule type" value="Genomic_DNA"/>
</dbReference>
<evidence type="ECO:0000256" key="6">
    <source>
        <dbReference type="ARBA" id="ARBA00012487"/>
    </source>
</evidence>
<dbReference type="EC" id="2.7.7.41" evidence="6"/>
<evidence type="ECO:0000256" key="15">
    <source>
        <dbReference type="ARBA" id="ARBA00023136"/>
    </source>
</evidence>
<comment type="pathway">
    <text evidence="4">Lipid metabolism.</text>
</comment>
<dbReference type="InterPro" id="IPR015222">
    <property type="entry name" value="Tam41"/>
</dbReference>
<evidence type="ECO:0000256" key="18">
    <source>
        <dbReference type="ARBA" id="ARBA00029893"/>
    </source>
</evidence>
<dbReference type="Pfam" id="PF09139">
    <property type="entry name" value="Tam41_Mmp37"/>
    <property type="match status" value="1"/>
</dbReference>
<evidence type="ECO:0000256" key="5">
    <source>
        <dbReference type="ARBA" id="ARBA00005458"/>
    </source>
</evidence>
<keyword evidence="12" id="KW-0460">Magnesium</keyword>
<comment type="subcellular location">
    <subcellularLocation>
        <location evidence="2">Mitochondrion inner membrane</location>
        <topology evidence="2">Peripheral membrane protein</topology>
        <orientation evidence="2">Matrix side</orientation>
    </subcellularLocation>
</comment>
<evidence type="ECO:0000256" key="17">
    <source>
        <dbReference type="ARBA" id="ARBA00023264"/>
    </source>
</evidence>
<dbReference type="GO" id="GO:0032049">
    <property type="term" value="P:cardiolipin biosynthetic process"/>
    <property type="evidence" value="ECO:0007669"/>
    <property type="project" value="InterPro"/>
</dbReference>
<dbReference type="OMA" id="HAENMHR"/>
<keyword evidence="14" id="KW-0496">Mitochondrion</keyword>
<dbReference type="GO" id="GO:0005743">
    <property type="term" value="C:mitochondrial inner membrane"/>
    <property type="evidence" value="ECO:0007669"/>
    <property type="project" value="UniProtKB-SubCell"/>
</dbReference>
<comment type="pathway">
    <text evidence="3">Phospholipid metabolism; CDP-diacylglycerol biosynthesis; CDP-diacylglycerol from sn-glycerol 3-phosphate: step 3/3.</text>
</comment>